<sequence>MAYINAAVDSAFPGKCVKWRLRNVEEARLTTVRFSVTFQTKPYAYFDVHGWIVNATGAWDLHVDDLDRLDKFSYQAKCVPSQHTARKMCRCKDYNDDDPSSWWDFFF</sequence>
<gene>
    <name evidence="1" type="ORF">HPB49_021751</name>
</gene>
<proteinExistence type="predicted"/>
<reference evidence="1" key="1">
    <citation type="submission" date="2020-05" db="EMBL/GenBank/DDBJ databases">
        <title>Large-scale comparative analyses of tick genomes elucidate their genetic diversity and vector capacities.</title>
        <authorList>
            <person name="Jia N."/>
            <person name="Wang J."/>
            <person name="Shi W."/>
            <person name="Du L."/>
            <person name="Sun Y."/>
            <person name="Zhan W."/>
            <person name="Jiang J."/>
            <person name="Wang Q."/>
            <person name="Zhang B."/>
            <person name="Ji P."/>
            <person name="Sakyi L.B."/>
            <person name="Cui X."/>
            <person name="Yuan T."/>
            <person name="Jiang B."/>
            <person name="Yang W."/>
            <person name="Lam T.T.-Y."/>
            <person name="Chang Q."/>
            <person name="Ding S."/>
            <person name="Wang X."/>
            <person name="Zhu J."/>
            <person name="Ruan X."/>
            <person name="Zhao L."/>
            <person name="Wei J."/>
            <person name="Que T."/>
            <person name="Du C."/>
            <person name="Cheng J."/>
            <person name="Dai P."/>
            <person name="Han X."/>
            <person name="Huang E."/>
            <person name="Gao Y."/>
            <person name="Liu J."/>
            <person name="Shao H."/>
            <person name="Ye R."/>
            <person name="Li L."/>
            <person name="Wei W."/>
            <person name="Wang X."/>
            <person name="Wang C."/>
            <person name="Yang T."/>
            <person name="Huo Q."/>
            <person name="Li W."/>
            <person name="Guo W."/>
            <person name="Chen H."/>
            <person name="Zhou L."/>
            <person name="Ni X."/>
            <person name="Tian J."/>
            <person name="Zhou Y."/>
            <person name="Sheng Y."/>
            <person name="Liu T."/>
            <person name="Pan Y."/>
            <person name="Xia L."/>
            <person name="Li J."/>
            <person name="Zhao F."/>
            <person name="Cao W."/>
        </authorList>
    </citation>
    <scope>NUCLEOTIDE SEQUENCE</scope>
    <source>
        <strain evidence="1">Dsil-2018</strain>
    </source>
</reference>
<protein>
    <submittedName>
        <fullName evidence="1">Uncharacterized protein</fullName>
    </submittedName>
</protein>
<evidence type="ECO:0000313" key="1">
    <source>
        <dbReference type="EMBL" id="KAH7938217.1"/>
    </source>
</evidence>
<accession>A0ACB8CBC8</accession>
<organism evidence="1 2">
    <name type="scientific">Dermacentor silvarum</name>
    <name type="common">Tick</name>
    <dbReference type="NCBI Taxonomy" id="543639"/>
    <lineage>
        <taxon>Eukaryota</taxon>
        <taxon>Metazoa</taxon>
        <taxon>Ecdysozoa</taxon>
        <taxon>Arthropoda</taxon>
        <taxon>Chelicerata</taxon>
        <taxon>Arachnida</taxon>
        <taxon>Acari</taxon>
        <taxon>Parasitiformes</taxon>
        <taxon>Ixodida</taxon>
        <taxon>Ixodoidea</taxon>
        <taxon>Ixodidae</taxon>
        <taxon>Rhipicephalinae</taxon>
        <taxon>Dermacentor</taxon>
    </lineage>
</organism>
<comment type="caution">
    <text evidence="1">The sequence shown here is derived from an EMBL/GenBank/DDBJ whole genome shotgun (WGS) entry which is preliminary data.</text>
</comment>
<evidence type="ECO:0000313" key="2">
    <source>
        <dbReference type="Proteomes" id="UP000821865"/>
    </source>
</evidence>
<dbReference type="Proteomes" id="UP000821865">
    <property type="component" value="Chromosome 8"/>
</dbReference>
<keyword evidence="2" id="KW-1185">Reference proteome</keyword>
<dbReference type="EMBL" id="CM023477">
    <property type="protein sequence ID" value="KAH7938217.1"/>
    <property type="molecule type" value="Genomic_DNA"/>
</dbReference>
<name>A0ACB8CBC8_DERSI</name>